<accession>A0AAE3FK60</accession>
<feature type="domain" description="UPF0029" evidence="3">
    <location>
        <begin position="139"/>
        <end position="194"/>
    </location>
</feature>
<dbReference type="Pfam" id="PF01205">
    <property type="entry name" value="Impact_N"/>
    <property type="match status" value="1"/>
</dbReference>
<dbReference type="Proteomes" id="UP001139365">
    <property type="component" value="Unassembled WGS sequence"/>
</dbReference>
<evidence type="ECO:0000256" key="1">
    <source>
        <dbReference type="ARBA" id="ARBA00007665"/>
    </source>
</evidence>
<dbReference type="SUPFAM" id="SSF54980">
    <property type="entry name" value="EF-G C-terminal domain-like"/>
    <property type="match status" value="1"/>
</dbReference>
<dbReference type="PANTHER" id="PTHR16301">
    <property type="entry name" value="IMPACT-RELATED"/>
    <property type="match status" value="1"/>
</dbReference>
<evidence type="ECO:0000313" key="4">
    <source>
        <dbReference type="EMBL" id="MCI5756412.1"/>
    </source>
</evidence>
<dbReference type="SUPFAM" id="SSF54211">
    <property type="entry name" value="Ribosomal protein S5 domain 2-like"/>
    <property type="match status" value="1"/>
</dbReference>
<dbReference type="GO" id="GO:0005737">
    <property type="term" value="C:cytoplasm"/>
    <property type="evidence" value="ECO:0007669"/>
    <property type="project" value="TreeGrafter"/>
</dbReference>
<evidence type="ECO:0000313" key="5">
    <source>
        <dbReference type="Proteomes" id="UP001139365"/>
    </source>
</evidence>
<gene>
    <name evidence="4" type="ORF">MR241_09000</name>
</gene>
<dbReference type="InterPro" id="IPR001498">
    <property type="entry name" value="Impact_N"/>
</dbReference>
<dbReference type="Gene3D" id="3.30.70.240">
    <property type="match status" value="1"/>
</dbReference>
<dbReference type="AlphaFoldDB" id="A0AAE3FK60"/>
<name>A0AAE3FK60_9BACT</name>
<evidence type="ECO:0000259" key="2">
    <source>
        <dbReference type="Pfam" id="PF01205"/>
    </source>
</evidence>
<comment type="similarity">
    <text evidence="1">Belongs to the IMPACT family.</text>
</comment>
<sequence length="216" mass="22879">MDKRLVTLGKSASAELVEKKSVFIGYASPVSDEAEALDFVAKIKKKHADARHNAYAYLLNEGACARYSDDGEPQGTAGIPVLDIIRKGGFSDAVIVVTRYFGGILLGAGGLVRAYSAAAKLAVDAAGIVVYDVFRVFTLKCSYQDYGKLSPLLASGCIIQDGIDFAGNVTLSLAIPEEDYSAFVSSCAEITAGRAVLKDNGTRRDRKAQRGTGKPS</sequence>
<dbReference type="InterPro" id="IPR023582">
    <property type="entry name" value="Impact"/>
</dbReference>
<feature type="domain" description="Impact N-terminal" evidence="2">
    <location>
        <begin position="19"/>
        <end position="122"/>
    </location>
</feature>
<dbReference type="InterPro" id="IPR020568">
    <property type="entry name" value="Ribosomal_Su5_D2-typ_SF"/>
</dbReference>
<evidence type="ECO:0000259" key="3">
    <source>
        <dbReference type="Pfam" id="PF09186"/>
    </source>
</evidence>
<dbReference type="Pfam" id="PF09186">
    <property type="entry name" value="DUF1949"/>
    <property type="match status" value="1"/>
</dbReference>
<dbReference type="GO" id="GO:0006446">
    <property type="term" value="P:regulation of translational initiation"/>
    <property type="evidence" value="ECO:0007669"/>
    <property type="project" value="TreeGrafter"/>
</dbReference>
<dbReference type="EMBL" id="JALEMU010000151">
    <property type="protein sequence ID" value="MCI5756412.1"/>
    <property type="molecule type" value="Genomic_DNA"/>
</dbReference>
<reference evidence="4 5" key="1">
    <citation type="submission" date="2022-03" db="EMBL/GenBank/DDBJ databases">
        <title>Metagenome-assembled genomes from swine fecal metagenomes.</title>
        <authorList>
            <person name="Holman D.B."/>
            <person name="Kommadath A."/>
        </authorList>
    </citation>
    <scope>NUCLEOTIDE SEQUENCE [LARGE SCALE GENOMIC DNA]</scope>
    <source>
        <strain evidence="4">SUG147</strain>
    </source>
</reference>
<dbReference type="InterPro" id="IPR015269">
    <property type="entry name" value="UPF0029_Impact_C"/>
</dbReference>
<dbReference type="Gene3D" id="3.30.230.30">
    <property type="entry name" value="Impact, N-terminal domain"/>
    <property type="match status" value="1"/>
</dbReference>
<dbReference type="PANTHER" id="PTHR16301:SF20">
    <property type="entry name" value="IMPACT FAMILY MEMBER YIGZ"/>
    <property type="match status" value="1"/>
</dbReference>
<comment type="caution">
    <text evidence="4">The sequence shown here is derived from an EMBL/GenBank/DDBJ whole genome shotgun (WGS) entry which is preliminary data.</text>
</comment>
<proteinExistence type="inferred from homology"/>
<protein>
    <submittedName>
        <fullName evidence="4">IMPACT family protein</fullName>
    </submittedName>
</protein>
<dbReference type="InterPro" id="IPR035647">
    <property type="entry name" value="EFG_III/V"/>
</dbReference>
<organism evidence="4 5">
    <name type="scientific">Candidatus Colimorpha enterica</name>
    <dbReference type="NCBI Taxonomy" id="3083063"/>
    <lineage>
        <taxon>Bacteria</taxon>
        <taxon>Pseudomonadati</taxon>
        <taxon>Bacteroidota</taxon>
        <taxon>Bacteroidia</taxon>
        <taxon>Bacteroidales</taxon>
        <taxon>Candidatus Colimorpha</taxon>
    </lineage>
</organism>
<dbReference type="InterPro" id="IPR036956">
    <property type="entry name" value="Impact_N_sf"/>
</dbReference>